<dbReference type="SMART" id="SM00100">
    <property type="entry name" value="cNMP"/>
    <property type="match status" value="2"/>
</dbReference>
<feature type="compositionally biased region" description="Basic residues" evidence="2">
    <location>
        <begin position="609"/>
        <end position="618"/>
    </location>
</feature>
<dbReference type="AlphaFoldDB" id="A0A9W7KVK2"/>
<dbReference type="PROSITE" id="PS00888">
    <property type="entry name" value="CNMP_BINDING_1"/>
    <property type="match status" value="2"/>
</dbReference>
<dbReference type="Gene3D" id="1.10.238.10">
    <property type="entry name" value="EF-hand"/>
    <property type="match status" value="1"/>
</dbReference>
<dbReference type="InterPro" id="IPR000595">
    <property type="entry name" value="cNMP-bd_dom"/>
</dbReference>
<evidence type="ECO:0000313" key="5">
    <source>
        <dbReference type="EMBL" id="GMI12861.1"/>
    </source>
</evidence>
<comment type="caution">
    <text evidence="5">The sequence shown here is derived from an EMBL/GenBank/DDBJ whole genome shotgun (WGS) entry which is preliminary data.</text>
</comment>
<dbReference type="EMBL" id="BRXZ01000498">
    <property type="protein sequence ID" value="GMI12861.1"/>
    <property type="molecule type" value="Genomic_DNA"/>
</dbReference>
<dbReference type="SUPFAM" id="SSF47473">
    <property type="entry name" value="EF-hand"/>
    <property type="match status" value="1"/>
</dbReference>
<evidence type="ECO:0000259" key="3">
    <source>
        <dbReference type="PROSITE" id="PS50042"/>
    </source>
</evidence>
<dbReference type="PANTHER" id="PTHR23011">
    <property type="entry name" value="CYCLIC NUCLEOTIDE-BINDING DOMAIN CONTAINING PROTEIN"/>
    <property type="match status" value="1"/>
</dbReference>
<dbReference type="OrthoDB" id="2021138at2759"/>
<dbReference type="CDD" id="cd00038">
    <property type="entry name" value="CAP_ED"/>
    <property type="match status" value="2"/>
</dbReference>
<organism evidence="5 6">
    <name type="scientific">Triparma retinervis</name>
    <dbReference type="NCBI Taxonomy" id="2557542"/>
    <lineage>
        <taxon>Eukaryota</taxon>
        <taxon>Sar</taxon>
        <taxon>Stramenopiles</taxon>
        <taxon>Ochrophyta</taxon>
        <taxon>Bolidophyceae</taxon>
        <taxon>Parmales</taxon>
        <taxon>Triparmaceae</taxon>
        <taxon>Triparma</taxon>
    </lineage>
</organism>
<feature type="compositionally biased region" description="Polar residues" evidence="2">
    <location>
        <begin position="534"/>
        <end position="549"/>
    </location>
</feature>
<feature type="domain" description="Cyclic nucleotide-binding" evidence="3">
    <location>
        <begin position="190"/>
        <end position="305"/>
    </location>
</feature>
<dbReference type="InterPro" id="IPR018490">
    <property type="entry name" value="cNMP-bd_dom_sf"/>
</dbReference>
<evidence type="ECO:0000256" key="2">
    <source>
        <dbReference type="SAM" id="MobiDB-lite"/>
    </source>
</evidence>
<dbReference type="InterPro" id="IPR018247">
    <property type="entry name" value="EF_Hand_1_Ca_BS"/>
</dbReference>
<dbReference type="InterPro" id="IPR018488">
    <property type="entry name" value="cNMP-bd_CS"/>
</dbReference>
<feature type="region of interest" description="Disordered" evidence="2">
    <location>
        <begin position="598"/>
        <end position="624"/>
    </location>
</feature>
<dbReference type="PROSITE" id="PS00018">
    <property type="entry name" value="EF_HAND_1"/>
    <property type="match status" value="1"/>
</dbReference>
<dbReference type="InterPro" id="IPR002048">
    <property type="entry name" value="EF_hand_dom"/>
</dbReference>
<protein>
    <recommendedName>
        <fullName evidence="7">Calmodulin</fullName>
    </recommendedName>
</protein>
<sequence>MKSKNSKWASHMQTDEEKQSLADNQGAVVAVKKLDEYMEAHKLGILQVFRDFDDDRNGLLSNAEIMAGLMKLDVEMTQGQAKSLVAFLDQGGDGEIDLMELDNCIKDYRKHKKDGTLEELISDKSNEPIDAVFPNWLVNRRDFRLVFTRFQDKDELDEAEQVLKSFTTVREKRTHEDLQRIVTWMDKHDILPGLGAKRFGELAKQVYFKEYDKGHILCRQGDIGDAFYIIFEGAVRVVIDGGVVGELLPGQGFGDRSLETDEPRSATCVTSERTQCVVIKANEYKMMMKNLQQKKLTQNMGFLQHDCKIMRSWTYPKVFKLSKALVRRRFDAGDAICKQGEEAHVMYLLYKGKVSIQKEVVYTKDNRWPEPKSEYTVITHERTVALHMVDLGVGGHFGEEVALGFSERQYSAVAKEPTECFAINKNDVMKFFMTNQVIGELRENNGAFYQPPEDIKNRHDWKVRQDILYREIKSMAFGTKYKQRTALNRKKVYKRAKQGSLEDKLKRLNDENRDKQVAGLEVDADEDGVDGHSAYSQSTAPSITNSVNNPRRLPVLAQRMTVRRETKVDRLESMRTSMSLPSLQSSPGMEEMLRKYKKIRSGGGGSGNRGKKGSKRRSKLEGSIGTLSISESIKELERPTILGKLL</sequence>
<feature type="domain" description="EF-hand" evidence="4">
    <location>
        <begin position="40"/>
        <end position="75"/>
    </location>
</feature>
<evidence type="ECO:0000313" key="6">
    <source>
        <dbReference type="Proteomes" id="UP001165082"/>
    </source>
</evidence>
<feature type="domain" description="EF-hand" evidence="4">
    <location>
        <begin position="76"/>
        <end position="111"/>
    </location>
</feature>
<evidence type="ECO:0000259" key="4">
    <source>
        <dbReference type="PROSITE" id="PS50222"/>
    </source>
</evidence>
<dbReference type="Pfam" id="PF00027">
    <property type="entry name" value="cNMP_binding"/>
    <property type="match status" value="1"/>
</dbReference>
<evidence type="ECO:0000256" key="1">
    <source>
        <dbReference type="ARBA" id="ARBA00022837"/>
    </source>
</evidence>
<proteinExistence type="predicted"/>
<accession>A0A9W7KVK2</accession>
<gene>
    <name evidence="5" type="ORF">TrRE_jg9431</name>
</gene>
<keyword evidence="6" id="KW-1185">Reference proteome</keyword>
<dbReference type="PROSITE" id="PS50042">
    <property type="entry name" value="CNMP_BINDING_3"/>
    <property type="match status" value="2"/>
</dbReference>
<dbReference type="Gene3D" id="2.60.120.10">
    <property type="entry name" value="Jelly Rolls"/>
    <property type="match status" value="2"/>
</dbReference>
<feature type="domain" description="Cyclic nucleotide-binding" evidence="3">
    <location>
        <begin position="309"/>
        <end position="433"/>
    </location>
</feature>
<dbReference type="PANTHER" id="PTHR23011:SF28">
    <property type="entry name" value="CYCLIC NUCLEOTIDE-BINDING DOMAIN CONTAINING PROTEIN"/>
    <property type="match status" value="1"/>
</dbReference>
<dbReference type="Proteomes" id="UP001165082">
    <property type="component" value="Unassembled WGS sequence"/>
</dbReference>
<dbReference type="GO" id="GO:0005509">
    <property type="term" value="F:calcium ion binding"/>
    <property type="evidence" value="ECO:0007669"/>
    <property type="project" value="InterPro"/>
</dbReference>
<feature type="compositionally biased region" description="Polar residues" evidence="2">
    <location>
        <begin position="1"/>
        <end position="12"/>
    </location>
</feature>
<dbReference type="InterPro" id="IPR011992">
    <property type="entry name" value="EF-hand-dom_pair"/>
</dbReference>
<dbReference type="SUPFAM" id="SSF51206">
    <property type="entry name" value="cAMP-binding domain-like"/>
    <property type="match status" value="2"/>
</dbReference>
<feature type="region of interest" description="Disordered" evidence="2">
    <location>
        <begin position="1"/>
        <end position="21"/>
    </location>
</feature>
<reference evidence="5" key="1">
    <citation type="submission" date="2022-07" db="EMBL/GenBank/DDBJ databases">
        <title>Genome analysis of Parmales, a sister group of diatoms, reveals the evolutionary specialization of diatoms from phago-mixotrophs to photoautotrophs.</title>
        <authorList>
            <person name="Ban H."/>
            <person name="Sato S."/>
            <person name="Yoshikawa S."/>
            <person name="Kazumasa Y."/>
            <person name="Nakamura Y."/>
            <person name="Ichinomiya M."/>
            <person name="Saitoh K."/>
            <person name="Sato N."/>
            <person name="Blanc-Mathieu R."/>
            <person name="Endo H."/>
            <person name="Kuwata A."/>
            <person name="Ogata H."/>
        </authorList>
    </citation>
    <scope>NUCLEOTIDE SEQUENCE</scope>
</reference>
<evidence type="ECO:0008006" key="7">
    <source>
        <dbReference type="Google" id="ProtNLM"/>
    </source>
</evidence>
<keyword evidence="1" id="KW-0106">Calcium</keyword>
<dbReference type="CDD" id="cd00051">
    <property type="entry name" value="EFh"/>
    <property type="match status" value="1"/>
</dbReference>
<dbReference type="SMART" id="SM00054">
    <property type="entry name" value="EFh"/>
    <property type="match status" value="2"/>
</dbReference>
<name>A0A9W7KVK2_9STRA</name>
<feature type="region of interest" description="Disordered" evidence="2">
    <location>
        <begin position="519"/>
        <end position="549"/>
    </location>
</feature>
<dbReference type="InterPro" id="IPR014710">
    <property type="entry name" value="RmlC-like_jellyroll"/>
</dbReference>
<dbReference type="PROSITE" id="PS50222">
    <property type="entry name" value="EF_HAND_2"/>
    <property type="match status" value="2"/>
</dbReference>